<gene>
    <name evidence="2" type="ORF">F511_03773</name>
</gene>
<sequence length="664" mass="72994">MASSLISNSLHISFDSVLDMDDAGLVAVFESFVATGWWRGSDEKVGGEEVADAPRVKKTPVKKAASKKRPATAAAAEPVVKKKRNTMSKSVSAKGTLEILPVAQEVVPLQMIAPTSVASAKQPHVPKRKTQKRKRRLILGPHDEIVDSEPVVGGSIVVEAAVEVVDDTAEKEVETVVESVDKPVSLPVVADVLNEGISTGDDVDIIIEQVIAETAQLETDEGEHVDGSDVSRATAEDQAVGKADEVERWFNLPYEVLFARDTEQMVTISLPVVADVLNEGISTGDDVDIIIEQVIAETAQLETDEGEHVDGSDVSRATAEDQAVGKADEVERWFNLPYEVLFARDTEQMVTTANDTDEEFIIDQVFGTGVEKMETEAVEQSADEAMSLEDILMTIPSECPLPSAYVDIMKIILGKTISIPGFNEGDWYKASLPKISAADKGKAPLLERDPIKGNPIKEQFSVILADIEVLVMLREKIIDDVDRFFNYFSLKRLATLKIDESYFDKEALILSWAETDSTRVALNRRTYILTKYRELLIRKFLEARKINFIPDEGSSATDFKVMGMLSDLHLFVVEDLKEQTMAHEAVMPKMGKVVAAAPNLLLTIKADPAGEMMEVEIELMYREVVLGKVVAEVEVRKEAIGVDLPREDIPAVVVDRSEDNLKIG</sequence>
<reference evidence="2 3" key="1">
    <citation type="journal article" date="2015" name="Proc. Natl. Acad. Sci. U.S.A.">
        <title>The resurrection genome of Boea hygrometrica: A blueprint for survival of dehydration.</title>
        <authorList>
            <person name="Xiao L."/>
            <person name="Yang G."/>
            <person name="Zhang L."/>
            <person name="Yang X."/>
            <person name="Zhao S."/>
            <person name="Ji Z."/>
            <person name="Zhou Q."/>
            <person name="Hu M."/>
            <person name="Wang Y."/>
            <person name="Chen M."/>
            <person name="Xu Y."/>
            <person name="Jin H."/>
            <person name="Xiao X."/>
            <person name="Hu G."/>
            <person name="Bao F."/>
            <person name="Hu Y."/>
            <person name="Wan P."/>
            <person name="Li L."/>
            <person name="Deng X."/>
            <person name="Kuang T."/>
            <person name="Xiang C."/>
            <person name="Zhu J.K."/>
            <person name="Oliver M.J."/>
            <person name="He Y."/>
        </authorList>
    </citation>
    <scope>NUCLEOTIDE SEQUENCE [LARGE SCALE GENOMIC DNA]</scope>
    <source>
        <strain evidence="3">cv. XS01</strain>
    </source>
</reference>
<feature type="compositionally biased region" description="Basic and acidic residues" evidence="1">
    <location>
        <begin position="44"/>
        <end position="55"/>
    </location>
</feature>
<feature type="region of interest" description="Disordered" evidence="1">
    <location>
        <begin position="44"/>
        <end position="76"/>
    </location>
</feature>
<feature type="compositionally biased region" description="Basic residues" evidence="1">
    <location>
        <begin position="56"/>
        <end position="70"/>
    </location>
</feature>
<proteinExistence type="predicted"/>
<evidence type="ECO:0000256" key="1">
    <source>
        <dbReference type="SAM" id="MobiDB-lite"/>
    </source>
</evidence>
<protein>
    <recommendedName>
        <fullName evidence="4">Splicing factor 3B subunit 1-like</fullName>
    </recommendedName>
</protein>
<dbReference type="AlphaFoldDB" id="A0A2Z7B6A7"/>
<evidence type="ECO:0000313" key="2">
    <source>
        <dbReference type="EMBL" id="KZV29488.1"/>
    </source>
</evidence>
<evidence type="ECO:0000313" key="3">
    <source>
        <dbReference type="Proteomes" id="UP000250235"/>
    </source>
</evidence>
<dbReference type="EMBL" id="KV009368">
    <property type="protein sequence ID" value="KZV29488.1"/>
    <property type="molecule type" value="Genomic_DNA"/>
</dbReference>
<dbReference type="Proteomes" id="UP000250235">
    <property type="component" value="Unassembled WGS sequence"/>
</dbReference>
<keyword evidence="3" id="KW-1185">Reference proteome</keyword>
<evidence type="ECO:0008006" key="4">
    <source>
        <dbReference type="Google" id="ProtNLM"/>
    </source>
</evidence>
<accession>A0A2Z7B6A7</accession>
<organism evidence="2 3">
    <name type="scientific">Dorcoceras hygrometricum</name>
    <dbReference type="NCBI Taxonomy" id="472368"/>
    <lineage>
        <taxon>Eukaryota</taxon>
        <taxon>Viridiplantae</taxon>
        <taxon>Streptophyta</taxon>
        <taxon>Embryophyta</taxon>
        <taxon>Tracheophyta</taxon>
        <taxon>Spermatophyta</taxon>
        <taxon>Magnoliopsida</taxon>
        <taxon>eudicotyledons</taxon>
        <taxon>Gunneridae</taxon>
        <taxon>Pentapetalae</taxon>
        <taxon>asterids</taxon>
        <taxon>lamiids</taxon>
        <taxon>Lamiales</taxon>
        <taxon>Gesneriaceae</taxon>
        <taxon>Didymocarpoideae</taxon>
        <taxon>Trichosporeae</taxon>
        <taxon>Loxocarpinae</taxon>
        <taxon>Dorcoceras</taxon>
    </lineage>
</organism>
<name>A0A2Z7B6A7_9LAMI</name>